<evidence type="ECO:0000256" key="8">
    <source>
        <dbReference type="RuleBase" id="RU000498"/>
    </source>
</evidence>
<evidence type="ECO:0000256" key="1">
    <source>
        <dbReference type="ARBA" id="ARBA00005329"/>
    </source>
</evidence>
<evidence type="ECO:0000313" key="11">
    <source>
        <dbReference type="EMBL" id="KLO27074.1"/>
    </source>
</evidence>
<keyword evidence="4 8" id="KW-0479">Metal-binding</keyword>
<dbReference type="PROSITE" id="PS00437">
    <property type="entry name" value="CATALASE_1"/>
    <property type="match status" value="1"/>
</dbReference>
<evidence type="ECO:0000256" key="9">
    <source>
        <dbReference type="SAM" id="MobiDB-lite"/>
    </source>
</evidence>
<dbReference type="InterPro" id="IPR010582">
    <property type="entry name" value="Catalase_immune_responsive"/>
</dbReference>
<evidence type="ECO:0000256" key="4">
    <source>
        <dbReference type="ARBA" id="ARBA00022723"/>
    </source>
</evidence>
<dbReference type="InterPro" id="IPR020835">
    <property type="entry name" value="Catalase_sf"/>
</dbReference>
<organism evidence="11 12">
    <name type="scientific">Mycolicibacter heraklionensis</name>
    <dbReference type="NCBI Taxonomy" id="512402"/>
    <lineage>
        <taxon>Bacteria</taxon>
        <taxon>Bacillati</taxon>
        <taxon>Actinomycetota</taxon>
        <taxon>Actinomycetes</taxon>
        <taxon>Mycobacteriales</taxon>
        <taxon>Mycobacteriaceae</taxon>
        <taxon>Mycolicibacter</taxon>
    </lineage>
</organism>
<evidence type="ECO:0000313" key="12">
    <source>
        <dbReference type="Proteomes" id="UP000036464"/>
    </source>
</evidence>
<dbReference type="InterPro" id="IPR002226">
    <property type="entry name" value="Catalase_haem_BS"/>
</dbReference>
<keyword evidence="5 8" id="KW-0560">Oxidoreductase</keyword>
<dbReference type="RefSeq" id="WP_047320432.1">
    <property type="nucleotide sequence ID" value="NZ_LDPO01000016.1"/>
</dbReference>
<keyword evidence="7 8" id="KW-0376">Hydrogen peroxide</keyword>
<evidence type="ECO:0000256" key="5">
    <source>
        <dbReference type="ARBA" id="ARBA00023002"/>
    </source>
</evidence>
<keyword evidence="6 8" id="KW-0408">Iron</keyword>
<evidence type="ECO:0000259" key="10">
    <source>
        <dbReference type="SMART" id="SM01060"/>
    </source>
</evidence>
<evidence type="ECO:0000256" key="6">
    <source>
        <dbReference type="ARBA" id="ARBA00023004"/>
    </source>
</evidence>
<keyword evidence="12" id="KW-1185">Reference proteome</keyword>
<comment type="similarity">
    <text evidence="1 8">Belongs to the catalase family.</text>
</comment>
<dbReference type="PANTHER" id="PTHR11465:SF9">
    <property type="entry name" value="CATALASE"/>
    <property type="match status" value="1"/>
</dbReference>
<comment type="caution">
    <text evidence="11">The sequence shown here is derived from an EMBL/GenBank/DDBJ whole genome shotgun (WGS) entry which is preliminary data.</text>
</comment>
<evidence type="ECO:0000256" key="3">
    <source>
        <dbReference type="ARBA" id="ARBA00022617"/>
    </source>
</evidence>
<dbReference type="PROSITE" id="PS00438">
    <property type="entry name" value="CATALASE_2"/>
    <property type="match status" value="1"/>
</dbReference>
<keyword evidence="3 8" id="KW-0349">Heme</keyword>
<proteinExistence type="inferred from homology"/>
<feature type="domain" description="Catalase core" evidence="10">
    <location>
        <begin position="7"/>
        <end position="389"/>
    </location>
</feature>
<dbReference type="InterPro" id="IPR024711">
    <property type="entry name" value="Catalase_clade1/3"/>
</dbReference>
<dbReference type="Pfam" id="PF06628">
    <property type="entry name" value="Catalase-rel"/>
    <property type="match status" value="1"/>
</dbReference>
<comment type="catalytic activity">
    <reaction evidence="8">
        <text>2 H2O2 = O2 + 2 H2O</text>
        <dbReference type="Rhea" id="RHEA:20309"/>
        <dbReference type="ChEBI" id="CHEBI:15377"/>
        <dbReference type="ChEBI" id="CHEBI:15379"/>
        <dbReference type="ChEBI" id="CHEBI:16240"/>
        <dbReference type="EC" id="1.11.1.6"/>
    </reaction>
</comment>
<keyword evidence="2 8" id="KW-0575">Peroxidase</keyword>
<dbReference type="Pfam" id="PF00199">
    <property type="entry name" value="Catalase"/>
    <property type="match status" value="1"/>
</dbReference>
<dbReference type="InterPro" id="IPR018028">
    <property type="entry name" value="Catalase"/>
</dbReference>
<dbReference type="EC" id="1.11.1.6" evidence="8"/>
<dbReference type="PROSITE" id="PS51402">
    <property type="entry name" value="CATALASE_3"/>
    <property type="match status" value="1"/>
</dbReference>
<name>A0ABR5FC25_9MYCO</name>
<reference evidence="11 12" key="1">
    <citation type="submission" date="2015-05" db="EMBL/GenBank/DDBJ databases">
        <title>Genome sequence of Mycobacterium heraklionense Davo strain.</title>
        <authorList>
            <person name="Greninger A.L."/>
            <person name="Cunningham G."/>
            <person name="Miller S."/>
        </authorList>
    </citation>
    <scope>NUCLEOTIDE SEQUENCE [LARGE SCALE GENOMIC DNA]</scope>
    <source>
        <strain evidence="11 12">Davo</strain>
    </source>
</reference>
<dbReference type="PANTHER" id="PTHR11465">
    <property type="entry name" value="CATALASE"/>
    <property type="match status" value="1"/>
</dbReference>
<sequence length="483" mass="53755">MTDNFTTTDGGAPAPTNDQSLTLGPNGPILLQDTYLIEQLAAFNRERVPERQPHAKGAGAFGRFEVTGDVSAYTKAAVFQPGAVTDVFARFSSGNSGERGAADTVRDNRGFSVKFYTAQGNYDIVGSNVPVFAIRDPLKFPNLIRANKRRADNDCHDHNMVWDFWTQSPESAHLVTLVMGDRGIPKTYRHMNGYGLHAFSWVNTDSEISWVKYHFKSNQGVECLTQEEADRLAGTDPDCNQRDLFDSIARGEFPSWTLKVQIMPYEDAKTYRFNPFDVTKVWPHADYPLIEVGRMTLDRNVTDHHTEVEQAAFGPHNIVPGTGLSPDRLLLGRSFAYADAHRARIGVNHHQIPVNAPRVPVRSYSKDGRMRMHNVSDPVYTPNTVGGPSPGPGRAAEVHWAADGDMVRAGYTLHPGDDDWGQAHTLVRVVMDDGQRDRLVHNVVGHVCAGVREPVLSRVFDYWRNIDPEIGQRIQQDVIAARG</sequence>
<dbReference type="PRINTS" id="PR00067">
    <property type="entry name" value="CATALASE"/>
</dbReference>
<feature type="region of interest" description="Disordered" evidence="9">
    <location>
        <begin position="1"/>
        <end position="25"/>
    </location>
</feature>
<evidence type="ECO:0000256" key="7">
    <source>
        <dbReference type="ARBA" id="ARBA00023324"/>
    </source>
</evidence>
<dbReference type="EMBL" id="LDPO01000016">
    <property type="protein sequence ID" value="KLO27074.1"/>
    <property type="molecule type" value="Genomic_DNA"/>
</dbReference>
<dbReference type="Proteomes" id="UP000036464">
    <property type="component" value="Unassembled WGS sequence"/>
</dbReference>
<dbReference type="SMART" id="SM01060">
    <property type="entry name" value="Catalase"/>
    <property type="match status" value="1"/>
</dbReference>
<dbReference type="Gene3D" id="2.40.180.10">
    <property type="entry name" value="Catalase core domain"/>
    <property type="match status" value="1"/>
</dbReference>
<dbReference type="InterPro" id="IPR011614">
    <property type="entry name" value="Catalase_core"/>
</dbReference>
<gene>
    <name evidence="11" type="ORF">ABW16_17330</name>
</gene>
<feature type="region of interest" description="Disordered" evidence="9">
    <location>
        <begin position="373"/>
        <end position="392"/>
    </location>
</feature>
<evidence type="ECO:0000256" key="2">
    <source>
        <dbReference type="ARBA" id="ARBA00022559"/>
    </source>
</evidence>
<accession>A0ABR5FC25</accession>
<protein>
    <recommendedName>
        <fullName evidence="8">Catalase</fullName>
        <ecNumber evidence="8">1.11.1.6</ecNumber>
    </recommendedName>
</protein>
<dbReference type="InterPro" id="IPR024708">
    <property type="entry name" value="Catalase_AS"/>
</dbReference>
<dbReference type="SUPFAM" id="SSF56634">
    <property type="entry name" value="Heme-dependent catalase-like"/>
    <property type="match status" value="1"/>
</dbReference>
<dbReference type="PIRSF" id="PIRSF038928">
    <property type="entry name" value="Catalase_clade1-3"/>
    <property type="match status" value="1"/>
</dbReference>